<protein>
    <submittedName>
        <fullName evidence="1">Uncharacterized protein</fullName>
    </submittedName>
</protein>
<gene>
    <name evidence="1" type="ORF">E6Q11_01465</name>
</gene>
<evidence type="ECO:0000313" key="1">
    <source>
        <dbReference type="EMBL" id="TXG78256.1"/>
    </source>
</evidence>
<dbReference type="EMBL" id="SSDS01000023">
    <property type="protein sequence ID" value="TXG78256.1"/>
    <property type="molecule type" value="Genomic_DNA"/>
</dbReference>
<dbReference type="InterPro" id="IPR006941">
    <property type="entry name" value="RNase_CAF1"/>
</dbReference>
<dbReference type="Pfam" id="PF04857">
    <property type="entry name" value="CAF1"/>
    <property type="match status" value="1"/>
</dbReference>
<sequence>MRFLSSNSFDFNQLFYEGLPYVNLKKIRESELRDKYRKLKEELSLGTMMKSPDIAAYINLTWEKVHQWILTP</sequence>
<dbReference type="AlphaFoldDB" id="A0A5C7JCL5"/>
<name>A0A5C7JCL5_9BACT</name>
<comment type="caution">
    <text evidence="1">The sequence shown here is derived from an EMBL/GenBank/DDBJ whole genome shotgun (WGS) entry which is preliminary data.</text>
</comment>
<proteinExistence type="predicted"/>
<evidence type="ECO:0000313" key="2">
    <source>
        <dbReference type="Proteomes" id="UP000321026"/>
    </source>
</evidence>
<dbReference type="Proteomes" id="UP000321026">
    <property type="component" value="Unassembled WGS sequence"/>
</dbReference>
<organism evidence="1 2">
    <name type="scientific">Candidatus Dojkabacteria bacterium</name>
    <dbReference type="NCBI Taxonomy" id="2099670"/>
    <lineage>
        <taxon>Bacteria</taxon>
        <taxon>Candidatus Dojkabacteria</taxon>
    </lineage>
</organism>
<accession>A0A5C7JCL5</accession>
<reference evidence="1 2" key="1">
    <citation type="submission" date="2018-09" db="EMBL/GenBank/DDBJ databases">
        <title>Metagenome Assembled Genomes from an Advanced Water Purification Facility.</title>
        <authorList>
            <person name="Stamps B.W."/>
            <person name="Spear J.R."/>
        </authorList>
    </citation>
    <scope>NUCLEOTIDE SEQUENCE [LARGE SCALE GENOMIC DNA]</scope>
    <source>
        <strain evidence="1">Bin_63_2</strain>
    </source>
</reference>